<reference evidence="2" key="1">
    <citation type="submission" date="2018-05" db="EMBL/GenBank/DDBJ databases">
        <authorList>
            <person name="Lanie J.A."/>
            <person name="Ng W.-L."/>
            <person name="Kazmierczak K.M."/>
            <person name="Andrzejewski T.M."/>
            <person name="Davidsen T.M."/>
            <person name="Wayne K.J."/>
            <person name="Tettelin H."/>
            <person name="Glass J.I."/>
            <person name="Rusch D."/>
            <person name="Podicherti R."/>
            <person name="Tsui H.-C.T."/>
            <person name="Winkler M.E."/>
        </authorList>
    </citation>
    <scope>NUCLEOTIDE SEQUENCE</scope>
</reference>
<dbReference type="SUPFAM" id="SSF51735">
    <property type="entry name" value="NAD(P)-binding Rossmann-fold domains"/>
    <property type="match status" value="1"/>
</dbReference>
<dbReference type="InterPro" id="IPR013328">
    <property type="entry name" value="6PGD_dom2"/>
</dbReference>
<protein>
    <recommendedName>
        <fullName evidence="1">6-phosphogluconate dehydrogenase NADP-binding domain-containing protein</fullName>
    </recommendedName>
</protein>
<dbReference type="Pfam" id="PF03446">
    <property type="entry name" value="NAD_binding_2"/>
    <property type="match status" value="1"/>
</dbReference>
<sequence length="211" mass="22793">MANEVIGIAGCGAMGEPIAQRLLAAGFEVWIHDVRPLSEFGAIATYMVEDAAEFARRCNIVISVVRDVSQTRSLLFGEAQGIVHGDNPPEVLVISSTVSPRFIRQLLTELPRKTELVDAAMSGAPYRAREGTLSFMIGGSDIVIDRLMPILDVVGNRHFRLGNVGMGMTTKVLNNYCAASSVVATHRVLGMALTLGLDRRSLLEVMRHSSG</sequence>
<dbReference type="PANTHER" id="PTHR43060">
    <property type="entry name" value="3-HYDROXYISOBUTYRATE DEHYDROGENASE-LIKE 1, MITOCHONDRIAL-RELATED"/>
    <property type="match status" value="1"/>
</dbReference>
<name>A0A382R035_9ZZZZ</name>
<accession>A0A382R035</accession>
<dbReference type="SUPFAM" id="SSF48179">
    <property type="entry name" value="6-phosphogluconate dehydrogenase C-terminal domain-like"/>
    <property type="match status" value="1"/>
</dbReference>
<dbReference type="EMBL" id="UINC01117788">
    <property type="protein sequence ID" value="SVC90465.1"/>
    <property type="molecule type" value="Genomic_DNA"/>
</dbReference>
<dbReference type="InterPro" id="IPR006115">
    <property type="entry name" value="6PGDH_NADP-bd"/>
</dbReference>
<dbReference type="InterPro" id="IPR008927">
    <property type="entry name" value="6-PGluconate_DH-like_C_sf"/>
</dbReference>
<evidence type="ECO:0000259" key="1">
    <source>
        <dbReference type="Pfam" id="PF03446"/>
    </source>
</evidence>
<dbReference type="Gene3D" id="3.40.50.720">
    <property type="entry name" value="NAD(P)-binding Rossmann-like Domain"/>
    <property type="match status" value="1"/>
</dbReference>
<evidence type="ECO:0000313" key="2">
    <source>
        <dbReference type="EMBL" id="SVC90465.1"/>
    </source>
</evidence>
<dbReference type="AlphaFoldDB" id="A0A382R035"/>
<organism evidence="2">
    <name type="scientific">marine metagenome</name>
    <dbReference type="NCBI Taxonomy" id="408172"/>
    <lineage>
        <taxon>unclassified sequences</taxon>
        <taxon>metagenomes</taxon>
        <taxon>ecological metagenomes</taxon>
    </lineage>
</organism>
<gene>
    <name evidence="2" type="ORF">METZ01_LOCUS343319</name>
</gene>
<feature type="non-terminal residue" evidence="2">
    <location>
        <position position="211"/>
    </location>
</feature>
<dbReference type="GO" id="GO:0050661">
    <property type="term" value="F:NADP binding"/>
    <property type="evidence" value="ECO:0007669"/>
    <property type="project" value="InterPro"/>
</dbReference>
<dbReference type="PANTHER" id="PTHR43060:SF15">
    <property type="entry name" value="3-HYDROXYISOBUTYRATE DEHYDROGENASE-LIKE 1, MITOCHONDRIAL-RELATED"/>
    <property type="match status" value="1"/>
</dbReference>
<dbReference type="InterPro" id="IPR036291">
    <property type="entry name" value="NAD(P)-bd_dom_sf"/>
</dbReference>
<feature type="domain" description="6-phosphogluconate dehydrogenase NADP-binding" evidence="1">
    <location>
        <begin position="6"/>
        <end position="159"/>
    </location>
</feature>
<dbReference type="Gene3D" id="1.10.1040.10">
    <property type="entry name" value="N-(1-d-carboxylethyl)-l-norvaline Dehydrogenase, domain 2"/>
    <property type="match status" value="1"/>
</dbReference>
<proteinExistence type="predicted"/>